<evidence type="ECO:0000256" key="1">
    <source>
        <dbReference type="SAM" id="MobiDB-lite"/>
    </source>
</evidence>
<sequence length="80" mass="8798">MREVIDERQQIISLSSNIEDVIAILKKAIEGEDTTEIKRLNEELNQASHKLAEAMYQQTSEAGEQQASVGPQSKAQPGSS</sequence>
<evidence type="ECO:0000313" key="2">
    <source>
        <dbReference type="EMBL" id="GAF81932.1"/>
    </source>
</evidence>
<proteinExistence type="predicted"/>
<organism evidence="2">
    <name type="scientific">marine sediment metagenome</name>
    <dbReference type="NCBI Taxonomy" id="412755"/>
    <lineage>
        <taxon>unclassified sequences</taxon>
        <taxon>metagenomes</taxon>
        <taxon>ecological metagenomes</taxon>
    </lineage>
</organism>
<dbReference type="EMBL" id="BARS01006006">
    <property type="protein sequence ID" value="GAF81932.1"/>
    <property type="molecule type" value="Genomic_DNA"/>
</dbReference>
<gene>
    <name evidence="2" type="ORF">S01H1_11759</name>
</gene>
<reference evidence="2" key="1">
    <citation type="journal article" date="2014" name="Front. Microbiol.">
        <title>High frequency of phylogenetically diverse reductive dehalogenase-homologous genes in deep subseafloor sedimentary metagenomes.</title>
        <authorList>
            <person name="Kawai M."/>
            <person name="Futagami T."/>
            <person name="Toyoda A."/>
            <person name="Takaki Y."/>
            <person name="Nishi S."/>
            <person name="Hori S."/>
            <person name="Arai W."/>
            <person name="Tsubouchi T."/>
            <person name="Morono Y."/>
            <person name="Uchiyama I."/>
            <person name="Ito T."/>
            <person name="Fujiyama A."/>
            <person name="Inagaki F."/>
            <person name="Takami H."/>
        </authorList>
    </citation>
    <scope>NUCLEOTIDE SEQUENCE</scope>
    <source>
        <strain evidence="2">Expedition CK06-06</strain>
    </source>
</reference>
<dbReference type="AlphaFoldDB" id="X0T182"/>
<feature type="compositionally biased region" description="Polar residues" evidence="1">
    <location>
        <begin position="56"/>
        <end position="80"/>
    </location>
</feature>
<accession>X0T182</accession>
<feature type="region of interest" description="Disordered" evidence="1">
    <location>
        <begin position="54"/>
        <end position="80"/>
    </location>
</feature>
<dbReference type="InterPro" id="IPR029048">
    <property type="entry name" value="HSP70_C_sf"/>
</dbReference>
<dbReference type="SUPFAM" id="SSF100934">
    <property type="entry name" value="Heat shock protein 70kD (HSP70), C-terminal subdomain"/>
    <property type="match status" value="1"/>
</dbReference>
<feature type="non-terminal residue" evidence="2">
    <location>
        <position position="80"/>
    </location>
</feature>
<comment type="caution">
    <text evidence="2">The sequence shown here is derived from an EMBL/GenBank/DDBJ whole genome shotgun (WGS) entry which is preliminary data.</text>
</comment>
<protein>
    <submittedName>
        <fullName evidence="2">Uncharacterized protein</fullName>
    </submittedName>
</protein>
<dbReference type="Gene3D" id="1.20.1270.10">
    <property type="match status" value="1"/>
</dbReference>
<name>X0T182_9ZZZZ</name>